<evidence type="ECO:0000313" key="3">
    <source>
        <dbReference type="EMBL" id="RLJ64878.1"/>
    </source>
</evidence>
<keyword evidence="1" id="KW-0175">Coiled coil</keyword>
<reference evidence="3 4" key="1">
    <citation type="submission" date="2018-10" db="EMBL/GenBank/DDBJ databases">
        <title>Genomic Encyclopedia of Type Strains, Phase IV (KMG-IV): sequencing the most valuable type-strain genomes for metagenomic binning, comparative biology and taxonomic classification.</title>
        <authorList>
            <person name="Goeker M."/>
        </authorList>
    </citation>
    <scope>NUCLEOTIDE SEQUENCE [LARGE SCALE GENOMIC DNA]</scope>
    <source>
        <strain evidence="3 4">DSM 26916</strain>
    </source>
</reference>
<evidence type="ECO:0000256" key="1">
    <source>
        <dbReference type="SAM" id="Coils"/>
    </source>
</evidence>
<dbReference type="Pfam" id="PF01381">
    <property type="entry name" value="HTH_3"/>
    <property type="match status" value="1"/>
</dbReference>
<dbReference type="SUPFAM" id="SSF47413">
    <property type="entry name" value="lambda repressor-like DNA-binding domains"/>
    <property type="match status" value="1"/>
</dbReference>
<dbReference type="OrthoDB" id="5957380at2"/>
<dbReference type="GO" id="GO:0003677">
    <property type="term" value="F:DNA binding"/>
    <property type="evidence" value="ECO:0007669"/>
    <property type="project" value="InterPro"/>
</dbReference>
<dbReference type="Gene3D" id="1.10.260.40">
    <property type="entry name" value="lambda repressor-like DNA-binding domains"/>
    <property type="match status" value="1"/>
</dbReference>
<gene>
    <name evidence="3" type="ORF">DFR35_1526</name>
</gene>
<comment type="caution">
    <text evidence="3">The sequence shown here is derived from an EMBL/GenBank/DDBJ whole genome shotgun (WGS) entry which is preliminary data.</text>
</comment>
<dbReference type="EMBL" id="RCCI01000005">
    <property type="protein sequence ID" value="RLJ64878.1"/>
    <property type="molecule type" value="Genomic_DNA"/>
</dbReference>
<protein>
    <submittedName>
        <fullName evidence="3">Helix-turn-helix protein</fullName>
    </submittedName>
</protein>
<dbReference type="InterPro" id="IPR001387">
    <property type="entry name" value="Cro/C1-type_HTH"/>
</dbReference>
<evidence type="ECO:0000313" key="4">
    <source>
        <dbReference type="Proteomes" id="UP000268908"/>
    </source>
</evidence>
<name>A0A497XFI4_9PROT</name>
<accession>A0A497XFI4</accession>
<dbReference type="AlphaFoldDB" id="A0A497XFI4"/>
<sequence length="142" mass="15570">MPNIASVLKEEIARVARKEVRAETEKLKKASAQYRSDIAALKRRIAALELQVGRIGKAKASTPKPLEQATSLRFSAKGFSTQRQRLGLSAADMGTLLGVSAQTVYNWESEKSRPRQRQMAAIASVREMGKRDAAARLAAFAK</sequence>
<evidence type="ECO:0000259" key="2">
    <source>
        <dbReference type="PROSITE" id="PS50943"/>
    </source>
</evidence>
<feature type="domain" description="HTH cro/C1-type" evidence="2">
    <location>
        <begin position="83"/>
        <end position="125"/>
    </location>
</feature>
<dbReference type="InterPro" id="IPR010982">
    <property type="entry name" value="Lambda_DNA-bd_dom_sf"/>
</dbReference>
<dbReference type="RefSeq" id="WP_121241255.1">
    <property type="nucleotide sequence ID" value="NZ_BHVV01000006.1"/>
</dbReference>
<dbReference type="CDD" id="cd00093">
    <property type="entry name" value="HTH_XRE"/>
    <property type="match status" value="1"/>
</dbReference>
<proteinExistence type="predicted"/>
<feature type="coiled-coil region" evidence="1">
    <location>
        <begin position="13"/>
        <end position="51"/>
    </location>
</feature>
<dbReference type="Proteomes" id="UP000268908">
    <property type="component" value="Unassembled WGS sequence"/>
</dbReference>
<keyword evidence="4" id="KW-1185">Reference proteome</keyword>
<dbReference type="PROSITE" id="PS50943">
    <property type="entry name" value="HTH_CROC1"/>
    <property type="match status" value="1"/>
</dbReference>
<organism evidence="3 4">
    <name type="scientific">Sulfurisoma sediminicola</name>
    <dbReference type="NCBI Taxonomy" id="1381557"/>
    <lineage>
        <taxon>Bacteria</taxon>
        <taxon>Pseudomonadati</taxon>
        <taxon>Pseudomonadota</taxon>
        <taxon>Betaproteobacteria</taxon>
        <taxon>Nitrosomonadales</taxon>
        <taxon>Sterolibacteriaceae</taxon>
        <taxon>Sulfurisoma</taxon>
    </lineage>
</organism>